<keyword evidence="2" id="KW-0813">Transport</keyword>
<dbReference type="GO" id="GO:0005886">
    <property type="term" value="C:plasma membrane"/>
    <property type="evidence" value="ECO:0007669"/>
    <property type="project" value="UniProtKB-SubCell"/>
</dbReference>
<reference evidence="11" key="1">
    <citation type="journal article" date="2023" name="Comput. Struct. Biotechnol. J.">
        <title>Discovery of a novel marine Bacteroidetes with a rich repertoire of carbohydrate-active enzymes.</title>
        <authorList>
            <person name="Chen B."/>
            <person name="Liu G."/>
            <person name="Chen Q."/>
            <person name="Wang H."/>
            <person name="Liu L."/>
            <person name="Tang K."/>
        </authorList>
    </citation>
    <scope>NUCLEOTIDE SEQUENCE</scope>
    <source>
        <strain evidence="11">TK19036</strain>
    </source>
</reference>
<keyword evidence="3" id="KW-0050">Antiport</keyword>
<dbReference type="PANTHER" id="PTHR33451">
    <property type="entry name" value="MALATE-2H(+)/NA(+)-LACTATE ANTIPORTER"/>
    <property type="match status" value="1"/>
</dbReference>
<comment type="subcellular location">
    <subcellularLocation>
        <location evidence="1">Cell membrane</location>
        <topology evidence="1">Multi-pass membrane protein</topology>
    </subcellularLocation>
</comment>
<keyword evidence="7 9" id="KW-0472">Membrane</keyword>
<dbReference type="InterPro" id="IPR018461">
    <property type="entry name" value="Na/H_Antiport_NhaC-like_C"/>
</dbReference>
<evidence type="ECO:0000259" key="10">
    <source>
        <dbReference type="Pfam" id="PF03553"/>
    </source>
</evidence>
<evidence type="ECO:0000256" key="7">
    <source>
        <dbReference type="ARBA" id="ARBA00023136"/>
    </source>
</evidence>
<gene>
    <name evidence="11" type="primary">nhaC</name>
    <name evidence="11" type="ORF">K4G66_19980</name>
</gene>
<organism evidence="11">
    <name type="scientific">Roseihalotalea indica</name>
    <dbReference type="NCBI Taxonomy" id="2867963"/>
    <lineage>
        <taxon>Bacteria</taxon>
        <taxon>Pseudomonadati</taxon>
        <taxon>Bacteroidota</taxon>
        <taxon>Cytophagia</taxon>
        <taxon>Cytophagales</taxon>
        <taxon>Catalimonadaceae</taxon>
        <taxon>Roseihalotalea</taxon>
    </lineage>
</organism>
<evidence type="ECO:0000256" key="5">
    <source>
        <dbReference type="ARBA" id="ARBA00022692"/>
    </source>
</evidence>
<feature type="transmembrane region" description="Helical" evidence="9">
    <location>
        <begin position="201"/>
        <end position="219"/>
    </location>
</feature>
<dbReference type="NCBIfam" id="TIGR00931">
    <property type="entry name" value="antiport_nhaC"/>
    <property type="match status" value="1"/>
</dbReference>
<feature type="domain" description="Na+/H+ antiporter NhaC-like C-terminal" evidence="10">
    <location>
        <begin position="169"/>
        <end position="470"/>
    </location>
</feature>
<feature type="transmembrane region" description="Helical" evidence="9">
    <location>
        <begin position="144"/>
        <end position="172"/>
    </location>
</feature>
<evidence type="ECO:0000256" key="3">
    <source>
        <dbReference type="ARBA" id="ARBA00022449"/>
    </source>
</evidence>
<proteinExistence type="inferred from homology"/>
<feature type="transmembrane region" description="Helical" evidence="9">
    <location>
        <begin position="12"/>
        <end position="32"/>
    </location>
</feature>
<name>A0AA49GH58_9BACT</name>
<feature type="transmembrane region" description="Helical" evidence="9">
    <location>
        <begin position="427"/>
        <end position="446"/>
    </location>
</feature>
<keyword evidence="4" id="KW-1003">Cell membrane</keyword>
<keyword evidence="5 9" id="KW-0812">Transmembrane</keyword>
<feature type="transmembrane region" description="Helical" evidence="9">
    <location>
        <begin position="334"/>
        <end position="357"/>
    </location>
</feature>
<evidence type="ECO:0000256" key="4">
    <source>
        <dbReference type="ARBA" id="ARBA00022475"/>
    </source>
</evidence>
<feature type="transmembrane region" description="Helical" evidence="9">
    <location>
        <begin position="239"/>
        <end position="261"/>
    </location>
</feature>
<accession>A0AA49GH58</accession>
<keyword evidence="6 9" id="KW-1133">Transmembrane helix</keyword>
<protein>
    <submittedName>
        <fullName evidence="11">Na+/H+ antiporter NhaC</fullName>
    </submittedName>
</protein>
<dbReference type="InterPro" id="IPR052180">
    <property type="entry name" value="NhaC_Na-H+_Antiporter"/>
</dbReference>
<dbReference type="InterPro" id="IPR004770">
    <property type="entry name" value="Na/H_antiport_NhaC"/>
</dbReference>
<feature type="transmembrane region" description="Helical" evidence="9">
    <location>
        <begin position="118"/>
        <end position="138"/>
    </location>
</feature>
<feature type="transmembrane region" description="Helical" evidence="9">
    <location>
        <begin position="268"/>
        <end position="287"/>
    </location>
</feature>
<dbReference type="Pfam" id="PF03553">
    <property type="entry name" value="Na_H_antiporter"/>
    <property type="match status" value="1"/>
</dbReference>
<comment type="similarity">
    <text evidence="8">Belongs to the NhaC Na(+)/H(+) (TC 2.A.35) antiporter family.</text>
</comment>
<dbReference type="PANTHER" id="PTHR33451:SF3">
    <property type="entry name" value="MALATE-2H(+)_NA(+)-LACTATE ANTIPORTER"/>
    <property type="match status" value="1"/>
</dbReference>
<feature type="transmembrane region" description="Helical" evidence="9">
    <location>
        <begin position="44"/>
        <end position="66"/>
    </location>
</feature>
<sequence>MPSSQPRKPLPFIFIILPLLFLTVLIAYGLVLRPLYYDLPPFPLEIVFLLAAVFTIGELLLLGFAWEDIQEAFIAKLAQGFPVLLILFAIGIIIGTWMVSGTIPMLIYYGIKLINPSYMYVLAFFTPIIFSMLTGTSWGSVGTIGAVVIGVAHAVDANLGITAGAIIGGAYFGDKLSPLSDTTNMAALATEIPLFAHIRSMMYTTLPSALIAGVIYFVLGYLYPPAKTDVTDPQITETLAVIQSMFNFNILLLIPPVIVLYGSLKRMATLPTLLTSALVACLLAAVFQPYSGNDILQASYTGFDVAMADGLTSVPENIPALFNRGGLYALNEPIIFTIMVLIFIGAMDMVEVMPTIVDKVFSFTRTRPAVIISSLFATAFSNAITSNQNATSFIIGDAFKSRYDKFGIPRNVLSRSIEDYGTMIESIVPWTASTIFMVATLGVPFADYWHWQLLSLINLIVAPVLAITGIGCFYKERKTEERKMVNGER</sequence>
<evidence type="ECO:0000256" key="6">
    <source>
        <dbReference type="ARBA" id="ARBA00022989"/>
    </source>
</evidence>
<dbReference type="EMBL" id="CP120682">
    <property type="protein sequence ID" value="WKN34655.1"/>
    <property type="molecule type" value="Genomic_DNA"/>
</dbReference>
<dbReference type="GO" id="GO:0015297">
    <property type="term" value="F:antiporter activity"/>
    <property type="evidence" value="ECO:0007669"/>
    <property type="project" value="UniProtKB-KW"/>
</dbReference>
<feature type="transmembrane region" description="Helical" evidence="9">
    <location>
        <begin position="452"/>
        <end position="474"/>
    </location>
</feature>
<evidence type="ECO:0000256" key="8">
    <source>
        <dbReference type="ARBA" id="ARBA00038435"/>
    </source>
</evidence>
<evidence type="ECO:0000256" key="9">
    <source>
        <dbReference type="SAM" id="Phobius"/>
    </source>
</evidence>
<evidence type="ECO:0000256" key="1">
    <source>
        <dbReference type="ARBA" id="ARBA00004651"/>
    </source>
</evidence>
<feature type="transmembrane region" description="Helical" evidence="9">
    <location>
        <begin position="86"/>
        <end position="111"/>
    </location>
</feature>
<dbReference type="AlphaFoldDB" id="A0AA49GH58"/>
<reference evidence="11" key="2">
    <citation type="journal article" date="2024" name="Antonie Van Leeuwenhoek">
        <title>Roseihalotalea indica gen. nov., sp. nov., a halophilic Bacteroidetes from mesopelagic Southwest Indian Ocean with higher carbohydrate metabolic potential.</title>
        <authorList>
            <person name="Chen B."/>
            <person name="Zhang M."/>
            <person name="Lin D."/>
            <person name="Ye J."/>
            <person name="Tang K."/>
        </authorList>
    </citation>
    <scope>NUCLEOTIDE SEQUENCE</scope>
    <source>
        <strain evidence="11">TK19036</strain>
    </source>
</reference>
<evidence type="ECO:0000313" key="11">
    <source>
        <dbReference type="EMBL" id="WKN34655.1"/>
    </source>
</evidence>
<evidence type="ECO:0000256" key="2">
    <source>
        <dbReference type="ARBA" id="ARBA00022448"/>
    </source>
</evidence>